<evidence type="ECO:0000313" key="2">
    <source>
        <dbReference type="EMBL" id="KAK7007318.1"/>
    </source>
</evidence>
<evidence type="ECO:0000313" key="3">
    <source>
        <dbReference type="Proteomes" id="UP001362999"/>
    </source>
</evidence>
<feature type="compositionally biased region" description="Low complexity" evidence="1">
    <location>
        <begin position="80"/>
        <end position="93"/>
    </location>
</feature>
<gene>
    <name evidence="2" type="ORF">R3P38DRAFT_3212298</name>
</gene>
<accession>A0AAW0AE63</accession>
<evidence type="ECO:0000256" key="1">
    <source>
        <dbReference type="SAM" id="MobiDB-lite"/>
    </source>
</evidence>
<sequence length="199" mass="21422">MPKSASSTKSKKRPALGDASNGAWERGPQMPELRGSSEHNPWVMDSSGQLILQETVDPASVVTSALRAAGNQHLRHLLNAPAASTSSKSSAPKNPFARRSSATDTEPSPGSSVTNTGTAPRNPFARRSAAPTEAERLARYHNLSNVHPKLRGWAPYTAIKRPASVEAWLKTQDDLQSSARTRPVKRSAEAKARRRGKSP</sequence>
<protein>
    <submittedName>
        <fullName evidence="2">Uncharacterized protein</fullName>
    </submittedName>
</protein>
<feature type="region of interest" description="Disordered" evidence="1">
    <location>
        <begin position="1"/>
        <end position="46"/>
    </location>
</feature>
<name>A0AAW0AE63_9AGAR</name>
<dbReference type="Proteomes" id="UP001362999">
    <property type="component" value="Unassembled WGS sequence"/>
</dbReference>
<feature type="region of interest" description="Disordered" evidence="1">
    <location>
        <begin position="173"/>
        <end position="199"/>
    </location>
</feature>
<proteinExistence type="predicted"/>
<dbReference type="EMBL" id="JAWWNJ010000071">
    <property type="protein sequence ID" value="KAK7007318.1"/>
    <property type="molecule type" value="Genomic_DNA"/>
</dbReference>
<organism evidence="2 3">
    <name type="scientific">Favolaschia claudopus</name>
    <dbReference type="NCBI Taxonomy" id="2862362"/>
    <lineage>
        <taxon>Eukaryota</taxon>
        <taxon>Fungi</taxon>
        <taxon>Dikarya</taxon>
        <taxon>Basidiomycota</taxon>
        <taxon>Agaricomycotina</taxon>
        <taxon>Agaricomycetes</taxon>
        <taxon>Agaricomycetidae</taxon>
        <taxon>Agaricales</taxon>
        <taxon>Marasmiineae</taxon>
        <taxon>Mycenaceae</taxon>
        <taxon>Favolaschia</taxon>
    </lineage>
</organism>
<keyword evidence="3" id="KW-1185">Reference proteome</keyword>
<reference evidence="2 3" key="1">
    <citation type="journal article" date="2024" name="J Genomics">
        <title>Draft genome sequencing and assembly of Favolaschia claudopus CIRM-BRFM 2984 isolated from oak limbs.</title>
        <authorList>
            <person name="Navarro D."/>
            <person name="Drula E."/>
            <person name="Chaduli D."/>
            <person name="Cazenave R."/>
            <person name="Ahrendt S."/>
            <person name="Wang J."/>
            <person name="Lipzen A."/>
            <person name="Daum C."/>
            <person name="Barry K."/>
            <person name="Grigoriev I.V."/>
            <person name="Favel A."/>
            <person name="Rosso M.N."/>
            <person name="Martin F."/>
        </authorList>
    </citation>
    <scope>NUCLEOTIDE SEQUENCE [LARGE SCALE GENOMIC DNA]</scope>
    <source>
        <strain evidence="2 3">CIRM-BRFM 2984</strain>
    </source>
</reference>
<feature type="region of interest" description="Disordered" evidence="1">
    <location>
        <begin position="77"/>
        <end position="146"/>
    </location>
</feature>
<feature type="compositionally biased region" description="Polar residues" evidence="1">
    <location>
        <begin position="100"/>
        <end position="119"/>
    </location>
</feature>
<dbReference type="AlphaFoldDB" id="A0AAW0AE63"/>
<comment type="caution">
    <text evidence="2">The sequence shown here is derived from an EMBL/GenBank/DDBJ whole genome shotgun (WGS) entry which is preliminary data.</text>
</comment>